<dbReference type="EMBL" id="JBHUFZ010000025">
    <property type="protein sequence ID" value="MFD1890766.1"/>
    <property type="molecule type" value="Genomic_DNA"/>
</dbReference>
<evidence type="ECO:0000313" key="3">
    <source>
        <dbReference type="Proteomes" id="UP001597326"/>
    </source>
</evidence>
<dbReference type="InterPro" id="IPR002925">
    <property type="entry name" value="Dienelactn_hydro"/>
</dbReference>
<dbReference type="InterPro" id="IPR029058">
    <property type="entry name" value="AB_hydrolase_fold"/>
</dbReference>
<evidence type="ECO:0000313" key="2">
    <source>
        <dbReference type="EMBL" id="MFD1890766.1"/>
    </source>
</evidence>
<keyword evidence="2" id="KW-0378">Hydrolase</keyword>
<dbReference type="GO" id="GO:0016787">
    <property type="term" value="F:hydrolase activity"/>
    <property type="evidence" value="ECO:0007669"/>
    <property type="project" value="UniProtKB-KW"/>
</dbReference>
<dbReference type="RefSeq" id="WP_343872078.1">
    <property type="nucleotide sequence ID" value="NZ_BAAAIX010000004.1"/>
</dbReference>
<reference evidence="3" key="1">
    <citation type="journal article" date="2019" name="Int. J. Syst. Evol. Microbiol.">
        <title>The Global Catalogue of Microorganisms (GCM) 10K type strain sequencing project: providing services to taxonomists for standard genome sequencing and annotation.</title>
        <authorList>
            <consortium name="The Broad Institute Genomics Platform"/>
            <consortium name="The Broad Institute Genome Sequencing Center for Infectious Disease"/>
            <person name="Wu L."/>
            <person name="Ma J."/>
        </authorList>
    </citation>
    <scope>NUCLEOTIDE SEQUENCE [LARGE SCALE GENOMIC DNA]</scope>
    <source>
        <strain evidence="3">CAIM 431</strain>
    </source>
</reference>
<gene>
    <name evidence="2" type="ORF">ACFSCS_11320</name>
</gene>
<dbReference type="Pfam" id="PF01738">
    <property type="entry name" value="DLH"/>
    <property type="match status" value="1"/>
</dbReference>
<dbReference type="EC" id="3.1.-.-" evidence="2"/>
<dbReference type="SUPFAM" id="SSF53474">
    <property type="entry name" value="alpha/beta-Hydrolases"/>
    <property type="match status" value="1"/>
</dbReference>
<proteinExistence type="predicted"/>
<accession>A0ABW4RWS7</accession>
<evidence type="ECO:0000259" key="1">
    <source>
        <dbReference type="Pfam" id="PF01738"/>
    </source>
</evidence>
<sequence>MTTMILFHHVLGLTPGVIGLADRIREAGHEVVTPDLFEGRTFDNLSEGLAHVGSIGDGALLQRAEQACSAQPDDVVYAGLSLGVVVAQHLLQKRPGAVGGVLLHSFIAPAQLPGRWPDCPVHVFATDHDPFFVDDGDLAAAQAWRTSHANLEVHLYPGHGHLLLEPGLPDHDAHLAQQVTLDVLAALDEMERP</sequence>
<dbReference type="Proteomes" id="UP001597326">
    <property type="component" value="Unassembled WGS sequence"/>
</dbReference>
<protein>
    <submittedName>
        <fullName evidence="2">Dienelactone hydrolase family protein</fullName>
        <ecNumber evidence="2">3.1.-.-</ecNumber>
    </submittedName>
</protein>
<name>A0ABW4RWS7_9ACTN</name>
<keyword evidence="3" id="KW-1185">Reference proteome</keyword>
<organism evidence="2 3">
    <name type="scientific">Luteococcus peritonei</name>
    <dbReference type="NCBI Taxonomy" id="88874"/>
    <lineage>
        <taxon>Bacteria</taxon>
        <taxon>Bacillati</taxon>
        <taxon>Actinomycetota</taxon>
        <taxon>Actinomycetes</taxon>
        <taxon>Propionibacteriales</taxon>
        <taxon>Propionibacteriaceae</taxon>
        <taxon>Luteococcus</taxon>
    </lineage>
</organism>
<feature type="domain" description="Dienelactone hydrolase" evidence="1">
    <location>
        <begin position="4"/>
        <end position="184"/>
    </location>
</feature>
<comment type="caution">
    <text evidence="2">The sequence shown here is derived from an EMBL/GenBank/DDBJ whole genome shotgun (WGS) entry which is preliminary data.</text>
</comment>
<dbReference type="Gene3D" id="3.40.50.1820">
    <property type="entry name" value="alpha/beta hydrolase"/>
    <property type="match status" value="1"/>
</dbReference>